<dbReference type="AlphaFoldDB" id="A0A6N8DRY1"/>
<evidence type="ECO:0000313" key="1">
    <source>
        <dbReference type="EMBL" id="MTV33058.1"/>
    </source>
</evidence>
<sequence>MTFAYVLAGLLAVVVIAGFAIKLGQASARQSGRDEVKAEDAKAEAAAARKIEAIAVQGQSDEQTISDLRDGSF</sequence>
<accession>A0A6N8DRY1</accession>
<name>A0A6N8DRY1_RHOAC</name>
<reference evidence="1 2" key="1">
    <citation type="submission" date="2019-11" db="EMBL/GenBank/DDBJ databases">
        <title>Whole-genome sequence of a Rhodoblastus acidophilus DSM 142.</title>
        <authorList>
            <person name="Kyndt J.A."/>
            <person name="Meyer T.E."/>
        </authorList>
    </citation>
    <scope>NUCLEOTIDE SEQUENCE [LARGE SCALE GENOMIC DNA]</scope>
    <source>
        <strain evidence="1 2">DSM 142</strain>
    </source>
</reference>
<comment type="caution">
    <text evidence="1">The sequence shown here is derived from an EMBL/GenBank/DDBJ whole genome shotgun (WGS) entry which is preliminary data.</text>
</comment>
<dbReference type="Proteomes" id="UP000439113">
    <property type="component" value="Unassembled WGS sequence"/>
</dbReference>
<proteinExistence type="predicted"/>
<dbReference type="EMBL" id="WNKS01000025">
    <property type="protein sequence ID" value="MTV33058.1"/>
    <property type="molecule type" value="Genomic_DNA"/>
</dbReference>
<dbReference type="RefSeq" id="WP_155447738.1">
    <property type="nucleotide sequence ID" value="NZ_JAOQNR010000024.1"/>
</dbReference>
<protein>
    <submittedName>
        <fullName evidence="1">Uncharacterized protein</fullName>
    </submittedName>
</protein>
<organism evidence="1 2">
    <name type="scientific">Rhodoblastus acidophilus</name>
    <name type="common">Rhodopseudomonas acidophila</name>
    <dbReference type="NCBI Taxonomy" id="1074"/>
    <lineage>
        <taxon>Bacteria</taxon>
        <taxon>Pseudomonadati</taxon>
        <taxon>Pseudomonadota</taxon>
        <taxon>Alphaproteobacteria</taxon>
        <taxon>Hyphomicrobiales</taxon>
        <taxon>Rhodoblastaceae</taxon>
        <taxon>Rhodoblastus</taxon>
    </lineage>
</organism>
<gene>
    <name evidence="1" type="ORF">GJ654_18925</name>
</gene>
<evidence type="ECO:0000313" key="2">
    <source>
        <dbReference type="Proteomes" id="UP000439113"/>
    </source>
</evidence>